<dbReference type="RefSeq" id="WP_207991174.1">
    <property type="nucleotide sequence ID" value="NZ_JAGBKM010000011.1"/>
</dbReference>
<dbReference type="InterPro" id="IPR006140">
    <property type="entry name" value="D-isomer_DH_NAD-bd"/>
</dbReference>
<evidence type="ECO:0000313" key="8">
    <source>
        <dbReference type="Proteomes" id="UP000664554"/>
    </source>
</evidence>
<dbReference type="Pfam" id="PF02826">
    <property type="entry name" value="2-Hacid_dh_C"/>
    <property type="match status" value="1"/>
</dbReference>
<organism evidence="7 8">
    <name type="scientific">Psychrobacter coccoides</name>
    <dbReference type="NCBI Taxonomy" id="2818440"/>
    <lineage>
        <taxon>Bacteria</taxon>
        <taxon>Pseudomonadati</taxon>
        <taxon>Pseudomonadota</taxon>
        <taxon>Gammaproteobacteria</taxon>
        <taxon>Moraxellales</taxon>
        <taxon>Moraxellaceae</taxon>
        <taxon>Psychrobacter</taxon>
    </lineage>
</organism>
<name>A0ABS3NP81_9GAMM</name>
<sequence length="317" mass="35265">MKAVLLDEKRFVADLARPTPEKITDYVTFEETPQDNQTIIERCQDADIMINGSLRIEREVIEALPNLKLIQLLSVGSNHIDKQACADNGVTLLNAPGFASATVAEHTMMLLLSAMRASINYHNKVKSGEWEQKGRADIIDAEAIDLEGLTIGMIGIGDIGKRITKLAKAYDMNVLWAERQGRKPRNDDYTDFETVLSKSDVITIHCPLTEETKHLINQDTLSKMSKKPLLVNVARGKIVDSQALAEAVKQEQILGYATDVFEQEPAGENEPIVQLANEGHPRIILTPHMGAGSRASQVKLWKIITRQINDFIENNQS</sequence>
<dbReference type="Gene3D" id="3.40.50.720">
    <property type="entry name" value="NAD(P)-binding Rossmann-like Domain"/>
    <property type="match status" value="2"/>
</dbReference>
<feature type="domain" description="D-isomer specific 2-hydroxyacid dehydrogenase catalytic" evidence="5">
    <location>
        <begin position="26"/>
        <end position="314"/>
    </location>
</feature>
<proteinExistence type="inferred from homology"/>
<evidence type="ECO:0000256" key="2">
    <source>
        <dbReference type="ARBA" id="ARBA00023002"/>
    </source>
</evidence>
<dbReference type="SUPFAM" id="SSF51735">
    <property type="entry name" value="NAD(P)-binding Rossmann-fold domains"/>
    <property type="match status" value="1"/>
</dbReference>
<keyword evidence="2 4" id="KW-0560">Oxidoreductase</keyword>
<dbReference type="InterPro" id="IPR050418">
    <property type="entry name" value="D-iso_2-hydroxyacid_DH_PdxB"/>
</dbReference>
<dbReference type="Pfam" id="PF00389">
    <property type="entry name" value="2-Hacid_dh"/>
    <property type="match status" value="1"/>
</dbReference>
<dbReference type="PANTHER" id="PTHR43761">
    <property type="entry name" value="D-ISOMER SPECIFIC 2-HYDROXYACID DEHYDROGENASE FAMILY PROTEIN (AFU_ORTHOLOGUE AFUA_1G13630)"/>
    <property type="match status" value="1"/>
</dbReference>
<gene>
    <name evidence="7" type="ORF">J3492_07435</name>
</gene>
<evidence type="ECO:0000259" key="6">
    <source>
        <dbReference type="Pfam" id="PF02826"/>
    </source>
</evidence>
<evidence type="ECO:0000256" key="3">
    <source>
        <dbReference type="ARBA" id="ARBA00023027"/>
    </source>
</evidence>
<dbReference type="InterPro" id="IPR029753">
    <property type="entry name" value="D-isomer_DH_CS"/>
</dbReference>
<dbReference type="Proteomes" id="UP000664554">
    <property type="component" value="Unassembled WGS sequence"/>
</dbReference>
<evidence type="ECO:0000256" key="1">
    <source>
        <dbReference type="ARBA" id="ARBA00005854"/>
    </source>
</evidence>
<dbReference type="PANTHER" id="PTHR43761:SF1">
    <property type="entry name" value="D-ISOMER SPECIFIC 2-HYDROXYACID DEHYDROGENASE CATALYTIC DOMAIN-CONTAINING PROTEIN-RELATED"/>
    <property type="match status" value="1"/>
</dbReference>
<evidence type="ECO:0000313" key="7">
    <source>
        <dbReference type="EMBL" id="MBO1531046.1"/>
    </source>
</evidence>
<dbReference type="EMBL" id="JAGBKM010000011">
    <property type="protein sequence ID" value="MBO1531046.1"/>
    <property type="molecule type" value="Genomic_DNA"/>
</dbReference>
<keyword evidence="3" id="KW-0520">NAD</keyword>
<accession>A0ABS3NP81</accession>
<dbReference type="InterPro" id="IPR006139">
    <property type="entry name" value="D-isomer_2_OHA_DH_cat_dom"/>
</dbReference>
<dbReference type="InterPro" id="IPR036291">
    <property type="entry name" value="NAD(P)-bd_dom_sf"/>
</dbReference>
<comment type="caution">
    <text evidence="7">The sequence shown here is derived from an EMBL/GenBank/DDBJ whole genome shotgun (WGS) entry which is preliminary data.</text>
</comment>
<comment type="similarity">
    <text evidence="1 4">Belongs to the D-isomer specific 2-hydroxyacid dehydrogenase family.</text>
</comment>
<evidence type="ECO:0000256" key="4">
    <source>
        <dbReference type="RuleBase" id="RU003719"/>
    </source>
</evidence>
<feature type="domain" description="D-isomer specific 2-hydroxyacid dehydrogenase NAD-binding" evidence="6">
    <location>
        <begin position="108"/>
        <end position="290"/>
    </location>
</feature>
<dbReference type="SUPFAM" id="SSF52283">
    <property type="entry name" value="Formate/glycerate dehydrogenase catalytic domain-like"/>
    <property type="match status" value="1"/>
</dbReference>
<dbReference type="PROSITE" id="PS00670">
    <property type="entry name" value="D_2_HYDROXYACID_DH_2"/>
    <property type="match status" value="1"/>
</dbReference>
<reference evidence="7 8" key="1">
    <citation type="submission" date="2021-03" db="EMBL/GenBank/DDBJ databases">
        <authorList>
            <person name="Shang D.-D."/>
            <person name="Du Z.-J."/>
            <person name="Chen G.-J."/>
        </authorList>
    </citation>
    <scope>NUCLEOTIDE SEQUENCE [LARGE SCALE GENOMIC DNA]</scope>
    <source>
        <strain evidence="7 8">F1192</strain>
    </source>
</reference>
<keyword evidence="8" id="KW-1185">Reference proteome</keyword>
<protein>
    <submittedName>
        <fullName evidence="7">D-2-hydroxyacid dehydrogenase</fullName>
    </submittedName>
</protein>
<evidence type="ECO:0000259" key="5">
    <source>
        <dbReference type="Pfam" id="PF00389"/>
    </source>
</evidence>